<feature type="binding site" evidence="11">
    <location>
        <position position="46"/>
    </location>
    <ligand>
        <name>NADP(+)</name>
        <dbReference type="ChEBI" id="CHEBI:58349"/>
    </ligand>
</feature>
<dbReference type="Gene3D" id="3.60.150.10">
    <property type="entry name" value="Chorismate synthase AroC"/>
    <property type="match status" value="1"/>
</dbReference>
<comment type="function">
    <text evidence="11">Catalyzes the anti-1,4-elimination of the C-3 phosphate and the C-6 proR hydrogen from 5-enolpyruvylshikimate-3-phosphate (EPSP) to yield chorismate, which is the branch point compound that serves as the starting substrate for the three terminal pathways of aromatic amino acid biosynthesis. This reaction introduces a second double bond into the aromatic ring system.</text>
</comment>
<dbReference type="PIRSF" id="PIRSF001456">
    <property type="entry name" value="Chorismate_synth"/>
    <property type="match status" value="1"/>
</dbReference>
<reference evidence="13 14" key="1">
    <citation type="submission" date="2017-04" db="EMBL/GenBank/DDBJ databases">
        <title>Monoglobus pectinilyticus 14 draft genome.</title>
        <authorList>
            <person name="Kim C."/>
            <person name="Rosendale D.I."/>
            <person name="Kelly W.J."/>
            <person name="Tannock G.W."/>
            <person name="Patchett M.L."/>
            <person name="Jordens J.Z."/>
        </authorList>
    </citation>
    <scope>NUCLEOTIDE SEQUENCE [LARGE SCALE GENOMIC DNA]</scope>
    <source>
        <strain evidence="13 14">14</strain>
    </source>
</reference>
<comment type="cofactor">
    <cofactor evidence="11 12">
        <name>FMNH2</name>
        <dbReference type="ChEBI" id="CHEBI:57618"/>
    </cofactor>
    <text evidence="11 12">Reduced FMN (FMNH(2)).</text>
</comment>
<proteinExistence type="inferred from homology"/>
<keyword evidence="8 11" id="KW-0521">NADP</keyword>
<feature type="binding site" evidence="11">
    <location>
        <begin position="301"/>
        <end position="305"/>
    </location>
    <ligand>
        <name>FMN</name>
        <dbReference type="ChEBI" id="CHEBI:58210"/>
    </ligand>
</feature>
<evidence type="ECO:0000313" key="13">
    <source>
        <dbReference type="EMBL" id="AUO18469.1"/>
    </source>
</evidence>
<evidence type="ECO:0000256" key="8">
    <source>
        <dbReference type="ARBA" id="ARBA00022857"/>
    </source>
</evidence>
<dbReference type="Proteomes" id="UP000235589">
    <property type="component" value="Chromosome"/>
</dbReference>
<dbReference type="PANTHER" id="PTHR21085">
    <property type="entry name" value="CHORISMATE SYNTHASE"/>
    <property type="match status" value="1"/>
</dbReference>
<dbReference type="NCBIfam" id="TIGR00033">
    <property type="entry name" value="aroC"/>
    <property type="match status" value="1"/>
</dbReference>
<evidence type="ECO:0000256" key="11">
    <source>
        <dbReference type="HAMAP-Rule" id="MF_00300"/>
    </source>
</evidence>
<keyword evidence="4 11" id="KW-0028">Amino-acid biosynthesis</keyword>
<dbReference type="GO" id="GO:0010181">
    <property type="term" value="F:FMN binding"/>
    <property type="evidence" value="ECO:0007669"/>
    <property type="project" value="TreeGrafter"/>
</dbReference>
<dbReference type="GO" id="GO:0009423">
    <property type="term" value="P:chorismate biosynthetic process"/>
    <property type="evidence" value="ECO:0007669"/>
    <property type="project" value="UniProtKB-UniRule"/>
</dbReference>
<keyword evidence="7 11" id="KW-0274">FAD</keyword>
<evidence type="ECO:0000256" key="7">
    <source>
        <dbReference type="ARBA" id="ARBA00022827"/>
    </source>
</evidence>
<gene>
    <name evidence="11" type="primary">aroC</name>
    <name evidence="13" type="ORF">B9O19_00285</name>
</gene>
<dbReference type="InterPro" id="IPR035904">
    <property type="entry name" value="Chorismate_synth_AroC_sf"/>
</dbReference>
<dbReference type="PROSITE" id="PS00788">
    <property type="entry name" value="CHORISMATE_SYNTHASE_2"/>
    <property type="match status" value="1"/>
</dbReference>
<keyword evidence="6 11" id="KW-0288">FMN</keyword>
<dbReference type="HAMAP" id="MF_00300">
    <property type="entry name" value="Chorismate_synth"/>
    <property type="match status" value="1"/>
</dbReference>
<dbReference type="PROSITE" id="PS00789">
    <property type="entry name" value="CHORISMATE_SYNTHASE_3"/>
    <property type="match status" value="1"/>
</dbReference>
<dbReference type="SUPFAM" id="SSF103263">
    <property type="entry name" value="Chorismate synthase, AroC"/>
    <property type="match status" value="1"/>
</dbReference>
<dbReference type="UniPathway" id="UPA00053">
    <property type="reaction ID" value="UER00090"/>
</dbReference>
<protein>
    <recommendedName>
        <fullName evidence="3 11">Chorismate synthase</fullName>
        <shortName evidence="11">CS</shortName>
        <ecNumber evidence="3 11">4.2.3.5</ecNumber>
    </recommendedName>
    <alternativeName>
        <fullName evidence="11">5-enolpyruvylshikimate-3-phosphate phospholyase</fullName>
    </alternativeName>
</protein>
<evidence type="ECO:0000256" key="10">
    <source>
        <dbReference type="ARBA" id="ARBA00023239"/>
    </source>
</evidence>
<dbReference type="EMBL" id="CP020991">
    <property type="protein sequence ID" value="AUO18469.1"/>
    <property type="molecule type" value="Genomic_DNA"/>
</dbReference>
<comment type="subunit">
    <text evidence="11">Homotetramer.</text>
</comment>
<evidence type="ECO:0000256" key="2">
    <source>
        <dbReference type="ARBA" id="ARBA00008014"/>
    </source>
</evidence>
<dbReference type="GO" id="GO:0008652">
    <property type="term" value="P:amino acid biosynthetic process"/>
    <property type="evidence" value="ECO:0007669"/>
    <property type="project" value="UniProtKB-KW"/>
</dbReference>
<dbReference type="EC" id="4.2.3.5" evidence="3 11"/>
<feature type="binding site" evidence="11">
    <location>
        <begin position="122"/>
        <end position="124"/>
    </location>
    <ligand>
        <name>FMN</name>
        <dbReference type="ChEBI" id="CHEBI:58210"/>
    </ligand>
</feature>
<evidence type="ECO:0000256" key="12">
    <source>
        <dbReference type="RuleBase" id="RU000605"/>
    </source>
</evidence>
<evidence type="ECO:0000256" key="9">
    <source>
        <dbReference type="ARBA" id="ARBA00023141"/>
    </source>
</evidence>
<accession>A0A2K9P0Y2</accession>
<dbReference type="RefSeq" id="WP_102364766.1">
    <property type="nucleotide sequence ID" value="NZ_CP020991.1"/>
</dbReference>
<dbReference type="Pfam" id="PF01264">
    <property type="entry name" value="Chorismate_synt"/>
    <property type="match status" value="1"/>
</dbReference>
<evidence type="ECO:0000256" key="4">
    <source>
        <dbReference type="ARBA" id="ARBA00022605"/>
    </source>
</evidence>
<organism evidence="13 14">
    <name type="scientific">Monoglobus pectinilyticus</name>
    <dbReference type="NCBI Taxonomy" id="1981510"/>
    <lineage>
        <taxon>Bacteria</taxon>
        <taxon>Bacillati</taxon>
        <taxon>Bacillota</taxon>
        <taxon>Clostridia</taxon>
        <taxon>Monoglobales</taxon>
        <taxon>Monoglobaceae</taxon>
        <taxon>Monoglobus</taxon>
    </lineage>
</organism>
<dbReference type="GO" id="GO:0004107">
    <property type="term" value="F:chorismate synthase activity"/>
    <property type="evidence" value="ECO:0007669"/>
    <property type="project" value="UniProtKB-UniRule"/>
</dbReference>
<evidence type="ECO:0000256" key="3">
    <source>
        <dbReference type="ARBA" id="ARBA00013036"/>
    </source>
</evidence>
<evidence type="ECO:0000256" key="5">
    <source>
        <dbReference type="ARBA" id="ARBA00022630"/>
    </source>
</evidence>
<feature type="binding site" evidence="11">
    <location>
        <position position="286"/>
    </location>
    <ligand>
        <name>FMN</name>
        <dbReference type="ChEBI" id="CHEBI:58210"/>
    </ligand>
</feature>
<dbReference type="KEGG" id="mpec:B9O19_00285"/>
<dbReference type="InterPro" id="IPR000453">
    <property type="entry name" value="Chorismate_synth"/>
</dbReference>
<comment type="caution">
    <text evidence="11">Lacks conserved residue(s) required for the propagation of feature annotation.</text>
</comment>
<evidence type="ECO:0000256" key="1">
    <source>
        <dbReference type="ARBA" id="ARBA00005044"/>
    </source>
</evidence>
<dbReference type="NCBIfam" id="NF003793">
    <property type="entry name" value="PRK05382.1"/>
    <property type="match status" value="1"/>
</dbReference>
<name>A0A2K9P0Y2_9FIRM</name>
<keyword evidence="14" id="KW-1185">Reference proteome</keyword>
<comment type="pathway">
    <text evidence="1 11 12">Metabolic intermediate biosynthesis; chorismate biosynthesis; chorismate from D-erythrose 4-phosphate and phosphoenolpyruvate: step 7/7.</text>
</comment>
<dbReference type="GeneID" id="98061714"/>
<dbReference type="GO" id="GO:0009073">
    <property type="term" value="P:aromatic amino acid family biosynthetic process"/>
    <property type="evidence" value="ECO:0007669"/>
    <property type="project" value="UniProtKB-KW"/>
</dbReference>
<dbReference type="OrthoDB" id="9771806at2"/>
<dbReference type="PROSITE" id="PS00787">
    <property type="entry name" value="CHORISMATE_SYNTHASE_1"/>
    <property type="match status" value="1"/>
</dbReference>
<feature type="binding site" evidence="11">
    <location>
        <position position="328"/>
    </location>
    <ligand>
        <name>FMN</name>
        <dbReference type="ChEBI" id="CHEBI:58210"/>
    </ligand>
</feature>
<dbReference type="PANTHER" id="PTHR21085:SF0">
    <property type="entry name" value="CHORISMATE SYNTHASE"/>
    <property type="match status" value="1"/>
</dbReference>
<keyword evidence="9 11" id="KW-0057">Aromatic amino acid biosynthesis</keyword>
<evidence type="ECO:0000313" key="14">
    <source>
        <dbReference type="Proteomes" id="UP000235589"/>
    </source>
</evidence>
<dbReference type="GO" id="GO:0005829">
    <property type="term" value="C:cytosol"/>
    <property type="evidence" value="ECO:0007669"/>
    <property type="project" value="TreeGrafter"/>
</dbReference>
<keyword evidence="10 11" id="KW-0456">Lyase</keyword>
<comment type="catalytic activity">
    <reaction evidence="11 12">
        <text>5-O-(1-carboxyvinyl)-3-phosphoshikimate = chorismate + phosphate</text>
        <dbReference type="Rhea" id="RHEA:21020"/>
        <dbReference type="ChEBI" id="CHEBI:29748"/>
        <dbReference type="ChEBI" id="CHEBI:43474"/>
        <dbReference type="ChEBI" id="CHEBI:57701"/>
        <dbReference type="EC" id="4.2.3.5"/>
    </reaction>
</comment>
<dbReference type="InterPro" id="IPR020541">
    <property type="entry name" value="Chorismate_synthase_CS"/>
</dbReference>
<sequence>MNTWGNNLKLSIFGESHGGGIGIVIDGLPSGISLDIEKISDEMRRRAPGKDNISTSRREEDNVEILSGFFDEKTTGTPLCGIIRNTNTISKHYEKDLIRPGHADFTGFMKYGESHDYRGGGHFSGRITAPLVFAGAIAKQVLSLYNVYVGAHIYRINDVADEKFNPISVSKNDIELITKKDFPVIDDGKTEQMKAKILEAKENLNSVGGIVECAVIGMPVGKGAPFFGSVESRLSSMLFSVPAVKGVQFGAGFDFAGMFGDEANDEFYMEGKDVKTFTNNNAGINGGITNGMPIIMQAVLKPTPSIAQKQRTVDISKMENASIEIHGRHDPCIVHRGAVVIENAVALAILDILLDR</sequence>
<dbReference type="AlphaFoldDB" id="A0A2K9P0Y2"/>
<keyword evidence="5 11" id="KW-0285">Flavoprotein</keyword>
<comment type="similarity">
    <text evidence="2 11 12">Belongs to the chorismate synthase family.</text>
</comment>
<evidence type="ECO:0000256" key="6">
    <source>
        <dbReference type="ARBA" id="ARBA00022643"/>
    </source>
</evidence>
<dbReference type="CDD" id="cd07304">
    <property type="entry name" value="Chorismate_synthase"/>
    <property type="match status" value="1"/>
</dbReference>